<dbReference type="Proteomes" id="UP000807306">
    <property type="component" value="Unassembled WGS sequence"/>
</dbReference>
<feature type="compositionally biased region" description="Basic and acidic residues" evidence="1">
    <location>
        <begin position="393"/>
        <end position="420"/>
    </location>
</feature>
<keyword evidence="4" id="KW-1185">Reference proteome</keyword>
<feature type="compositionally biased region" description="Acidic residues" evidence="1">
    <location>
        <begin position="372"/>
        <end position="381"/>
    </location>
</feature>
<evidence type="ECO:0000313" key="3">
    <source>
        <dbReference type="EMBL" id="KAF9534229.1"/>
    </source>
</evidence>
<accession>A0A9P6JVU0</accession>
<reference evidence="3" key="1">
    <citation type="submission" date="2020-11" db="EMBL/GenBank/DDBJ databases">
        <authorList>
            <consortium name="DOE Joint Genome Institute"/>
            <person name="Ahrendt S."/>
            <person name="Riley R."/>
            <person name="Andreopoulos W."/>
            <person name="Labutti K."/>
            <person name="Pangilinan J."/>
            <person name="Ruiz-Duenas F.J."/>
            <person name="Barrasa J.M."/>
            <person name="Sanchez-Garcia M."/>
            <person name="Camarero S."/>
            <person name="Miyauchi S."/>
            <person name="Serrano A."/>
            <person name="Linde D."/>
            <person name="Babiker R."/>
            <person name="Drula E."/>
            <person name="Ayuso-Fernandez I."/>
            <person name="Pacheco R."/>
            <person name="Padilla G."/>
            <person name="Ferreira P."/>
            <person name="Barriuso J."/>
            <person name="Kellner H."/>
            <person name="Castanera R."/>
            <person name="Alfaro M."/>
            <person name="Ramirez L."/>
            <person name="Pisabarro A.G."/>
            <person name="Kuo A."/>
            <person name="Tritt A."/>
            <person name="Lipzen A."/>
            <person name="He G."/>
            <person name="Yan M."/>
            <person name="Ng V."/>
            <person name="Cullen D."/>
            <person name="Martin F."/>
            <person name="Rosso M.-N."/>
            <person name="Henrissat B."/>
            <person name="Hibbett D."/>
            <person name="Martinez A.T."/>
            <person name="Grigoriev I.V."/>
        </authorList>
    </citation>
    <scope>NUCLEOTIDE SEQUENCE</scope>
    <source>
        <strain evidence="3">CBS 506.95</strain>
    </source>
</reference>
<sequence length="420" mass="48129">MPSADVPVITGYYRWTDIWYEWKNVLSPEDGEAVKAILAHDAITHPDHPLHPGKKGVDLYLGIFETGEARLLFSSKQVDYVRYWLHAMGLTKELVRLPYSDCLLTAANLKTISPIKYADGSALRNAIKDIDKNNKRLKGSDPRLAHKRHVFERIRKVWSEKKGVWFSIDFEAWELDSKMITEFGWSSICWQNKEPAEDRGHLIVEEGLMYMNTQYVKGNRDHYNFGDSQIIKRKAFISMINSMFASLRHQQPVFLVFHDAKQDLKYLNEMKVDLESLSYLIPESTNATGLFVVDTAELIAALLGDNSGNNKGLEDTCRLLQLHPKNMHNAGNDAHYTMLAMQTMADGDTLDIQREKRWPSQTKTGLKVDLEPWQEDDDYSDQEGIFGFIDNSKQLKEKQEENPEKAKSSEAEADQPEAKI</sequence>
<name>A0A9P6JVU0_9AGAR</name>
<dbReference type="SUPFAM" id="SSF53098">
    <property type="entry name" value="Ribonuclease H-like"/>
    <property type="match status" value="1"/>
</dbReference>
<dbReference type="AlphaFoldDB" id="A0A9P6JVU0"/>
<dbReference type="Gene3D" id="3.30.420.10">
    <property type="entry name" value="Ribonuclease H-like superfamily/Ribonuclease H"/>
    <property type="match status" value="1"/>
</dbReference>
<evidence type="ECO:0000256" key="1">
    <source>
        <dbReference type="SAM" id="MobiDB-lite"/>
    </source>
</evidence>
<evidence type="ECO:0000313" key="4">
    <source>
        <dbReference type="Proteomes" id="UP000807306"/>
    </source>
</evidence>
<dbReference type="InterPro" id="IPR040151">
    <property type="entry name" value="Gfd2/YDR514C-like"/>
</dbReference>
<dbReference type="EMBL" id="MU157826">
    <property type="protein sequence ID" value="KAF9534229.1"/>
    <property type="molecule type" value="Genomic_DNA"/>
</dbReference>
<dbReference type="InterPro" id="IPR036397">
    <property type="entry name" value="RNaseH_sf"/>
</dbReference>
<organism evidence="3 4">
    <name type="scientific">Crepidotus variabilis</name>
    <dbReference type="NCBI Taxonomy" id="179855"/>
    <lineage>
        <taxon>Eukaryota</taxon>
        <taxon>Fungi</taxon>
        <taxon>Dikarya</taxon>
        <taxon>Basidiomycota</taxon>
        <taxon>Agaricomycotina</taxon>
        <taxon>Agaricomycetes</taxon>
        <taxon>Agaricomycetidae</taxon>
        <taxon>Agaricales</taxon>
        <taxon>Agaricineae</taxon>
        <taxon>Crepidotaceae</taxon>
        <taxon>Crepidotus</taxon>
    </lineage>
</organism>
<evidence type="ECO:0000259" key="2">
    <source>
        <dbReference type="Pfam" id="PF21762"/>
    </source>
</evidence>
<proteinExistence type="predicted"/>
<dbReference type="InterPro" id="IPR012337">
    <property type="entry name" value="RNaseH-like_sf"/>
</dbReference>
<gene>
    <name evidence="3" type="ORF">CPB83DRAFT_843895</name>
</gene>
<dbReference type="InterPro" id="IPR048519">
    <property type="entry name" value="Gfd2/YDR514C-like_C"/>
</dbReference>
<protein>
    <recommendedName>
        <fullName evidence="2">Gfd2/YDR514C-like C-terminal domain-containing protein</fullName>
    </recommendedName>
</protein>
<dbReference type="Pfam" id="PF21762">
    <property type="entry name" value="DEDDh_C"/>
    <property type="match status" value="1"/>
</dbReference>
<comment type="caution">
    <text evidence="3">The sequence shown here is derived from an EMBL/GenBank/DDBJ whole genome shotgun (WGS) entry which is preliminary data.</text>
</comment>
<feature type="domain" description="Gfd2/YDR514C-like C-terminal" evidence="2">
    <location>
        <begin position="164"/>
        <end position="344"/>
    </location>
</feature>
<dbReference type="GO" id="GO:0003676">
    <property type="term" value="F:nucleic acid binding"/>
    <property type="evidence" value="ECO:0007669"/>
    <property type="project" value="InterPro"/>
</dbReference>
<feature type="region of interest" description="Disordered" evidence="1">
    <location>
        <begin position="372"/>
        <end position="420"/>
    </location>
</feature>
<dbReference type="PANTHER" id="PTHR28083">
    <property type="entry name" value="GOOD FOR FULL DBP5 ACTIVITY PROTEIN 2"/>
    <property type="match status" value="1"/>
</dbReference>
<dbReference type="PANTHER" id="PTHR28083:SF1">
    <property type="entry name" value="GOOD FOR FULL DBP5 ACTIVITY PROTEIN 2"/>
    <property type="match status" value="1"/>
</dbReference>
<dbReference type="GO" id="GO:0005634">
    <property type="term" value="C:nucleus"/>
    <property type="evidence" value="ECO:0007669"/>
    <property type="project" value="TreeGrafter"/>
</dbReference>
<dbReference type="OrthoDB" id="5953249at2759"/>